<proteinExistence type="predicted"/>
<organism evidence="2 3">
    <name type="scientific">Cucumis sativus</name>
    <name type="common">Cucumber</name>
    <dbReference type="NCBI Taxonomy" id="3659"/>
    <lineage>
        <taxon>Eukaryota</taxon>
        <taxon>Viridiplantae</taxon>
        <taxon>Streptophyta</taxon>
        <taxon>Embryophyta</taxon>
        <taxon>Tracheophyta</taxon>
        <taxon>Spermatophyta</taxon>
        <taxon>Magnoliopsida</taxon>
        <taxon>eudicotyledons</taxon>
        <taxon>Gunneridae</taxon>
        <taxon>Pentapetalae</taxon>
        <taxon>rosids</taxon>
        <taxon>fabids</taxon>
        <taxon>Cucurbitales</taxon>
        <taxon>Cucurbitaceae</taxon>
        <taxon>Benincaseae</taxon>
        <taxon>Cucumis</taxon>
    </lineage>
</organism>
<dbReference type="AlphaFoldDB" id="A0A0A0K616"/>
<evidence type="ECO:0000313" key="3">
    <source>
        <dbReference type="Proteomes" id="UP000029981"/>
    </source>
</evidence>
<dbReference type="Proteomes" id="UP000029981">
    <property type="component" value="Chromosome 7"/>
</dbReference>
<gene>
    <name evidence="2" type="ORF">Csa_7G428180</name>
</gene>
<reference evidence="2 3" key="4">
    <citation type="journal article" date="2011" name="BMC Genomics">
        <title>RNA-Seq improves annotation of protein-coding genes in the cucumber genome.</title>
        <authorList>
            <person name="Li Z."/>
            <person name="Zhang Z."/>
            <person name="Yan P."/>
            <person name="Huang S."/>
            <person name="Fei Z."/>
            <person name="Lin K."/>
        </authorList>
    </citation>
    <scope>NUCLEOTIDE SEQUENCE [LARGE SCALE GENOMIC DNA]</scope>
    <source>
        <strain evidence="3">cv. 9930</strain>
    </source>
</reference>
<reference evidence="2 3" key="1">
    <citation type="journal article" date="2009" name="Nat. Genet.">
        <title>The genome of the cucumber, Cucumis sativus L.</title>
        <authorList>
            <person name="Huang S."/>
            <person name="Li R."/>
            <person name="Zhang Z."/>
            <person name="Li L."/>
            <person name="Gu X."/>
            <person name="Fan W."/>
            <person name="Lucas W.J."/>
            <person name="Wang X."/>
            <person name="Xie B."/>
            <person name="Ni P."/>
            <person name="Ren Y."/>
            <person name="Zhu H."/>
            <person name="Li J."/>
            <person name="Lin K."/>
            <person name="Jin W."/>
            <person name="Fei Z."/>
            <person name="Li G."/>
            <person name="Staub J."/>
            <person name="Kilian A."/>
            <person name="van der Vossen E.A."/>
            <person name="Wu Y."/>
            <person name="Guo J."/>
            <person name="He J."/>
            <person name="Jia Z."/>
            <person name="Ren Y."/>
            <person name="Tian G."/>
            <person name="Lu Y."/>
            <person name="Ruan J."/>
            <person name="Qian W."/>
            <person name="Wang M."/>
            <person name="Huang Q."/>
            <person name="Li B."/>
            <person name="Xuan Z."/>
            <person name="Cao J."/>
            <person name="Asan"/>
            <person name="Wu Z."/>
            <person name="Zhang J."/>
            <person name="Cai Q."/>
            <person name="Bai Y."/>
            <person name="Zhao B."/>
            <person name="Han Y."/>
            <person name="Li Y."/>
            <person name="Li X."/>
            <person name="Wang S."/>
            <person name="Shi Q."/>
            <person name="Liu S."/>
            <person name="Cho W.K."/>
            <person name="Kim J.Y."/>
            <person name="Xu Y."/>
            <person name="Heller-Uszynska K."/>
            <person name="Miao H."/>
            <person name="Cheng Z."/>
            <person name="Zhang S."/>
            <person name="Wu J."/>
            <person name="Yang Y."/>
            <person name="Kang H."/>
            <person name="Li M."/>
            <person name="Liang H."/>
            <person name="Ren X."/>
            <person name="Shi Z."/>
            <person name="Wen M."/>
            <person name="Jian M."/>
            <person name="Yang H."/>
            <person name="Zhang G."/>
            <person name="Yang Z."/>
            <person name="Chen R."/>
            <person name="Liu S."/>
            <person name="Li J."/>
            <person name="Ma L."/>
            <person name="Liu H."/>
            <person name="Zhou Y."/>
            <person name="Zhao J."/>
            <person name="Fang X."/>
            <person name="Li G."/>
            <person name="Fang L."/>
            <person name="Li Y."/>
            <person name="Liu D."/>
            <person name="Zheng H."/>
            <person name="Zhang Y."/>
            <person name="Qin N."/>
            <person name="Li Z."/>
            <person name="Yang G."/>
            <person name="Yang S."/>
            <person name="Bolund L."/>
            <person name="Kristiansen K."/>
            <person name="Zheng H."/>
            <person name="Li S."/>
            <person name="Zhang X."/>
            <person name="Yang H."/>
            <person name="Wang J."/>
            <person name="Sun R."/>
            <person name="Zhang B."/>
            <person name="Jiang S."/>
            <person name="Wang J."/>
            <person name="Du Y."/>
            <person name="Li S."/>
        </authorList>
    </citation>
    <scope>NUCLEOTIDE SEQUENCE [LARGE SCALE GENOMIC DNA]</scope>
    <source>
        <strain evidence="3">cv. 9930</strain>
    </source>
</reference>
<sequence length="166" mass="19022">MKNNRSYNITPSPNLSHSSEPRSSNNSFVEQPSSFEPLLFSTLSNDNYQLFNTFEDGGSGGGVTEQGYFGDYTTTTILEAKDFYDYSHLPPHGNKDIIIEEINKVTSMNLQENNYELFNNNDEMSFEVEDIFGNNNNCQNNQSLQDHFKIGPNWDFDPFILDFQID</sequence>
<reference evidence="2 3" key="2">
    <citation type="journal article" date="2009" name="PLoS ONE">
        <title>An integrated genetic and cytogenetic map of the cucumber genome.</title>
        <authorList>
            <person name="Ren Y."/>
            <person name="Zhang Z."/>
            <person name="Liu J."/>
            <person name="Staub J.E."/>
            <person name="Han Y."/>
            <person name="Cheng Z."/>
            <person name="Li X."/>
            <person name="Lu J."/>
            <person name="Miao H."/>
            <person name="Kang H."/>
            <person name="Xie B."/>
            <person name="Gu X."/>
            <person name="Wang X."/>
            <person name="Du Y."/>
            <person name="Jin W."/>
            <person name="Huang S."/>
        </authorList>
    </citation>
    <scope>NUCLEOTIDE SEQUENCE [LARGE SCALE GENOMIC DNA]</scope>
    <source>
        <strain evidence="3">cv. 9930</strain>
    </source>
</reference>
<evidence type="ECO:0000256" key="1">
    <source>
        <dbReference type="SAM" id="MobiDB-lite"/>
    </source>
</evidence>
<evidence type="ECO:0000313" key="2">
    <source>
        <dbReference type="EMBL" id="KGN45130.1"/>
    </source>
</evidence>
<dbReference type="Gramene" id="KGN45130">
    <property type="protein sequence ID" value="KGN45130"/>
    <property type="gene ID" value="Csa_7G428180"/>
</dbReference>
<feature type="compositionally biased region" description="Low complexity" evidence="1">
    <location>
        <begin position="12"/>
        <end position="27"/>
    </location>
</feature>
<reference evidence="2 3" key="3">
    <citation type="journal article" date="2010" name="BMC Genomics">
        <title>Transcriptome sequencing and comparative analysis of cucumber flowers with different sex types.</title>
        <authorList>
            <person name="Guo S."/>
            <person name="Zheng Y."/>
            <person name="Joung J.G."/>
            <person name="Liu S."/>
            <person name="Zhang Z."/>
            <person name="Crasta O.R."/>
            <person name="Sobral B.W."/>
            <person name="Xu Y."/>
            <person name="Huang S."/>
            <person name="Fei Z."/>
        </authorList>
    </citation>
    <scope>NUCLEOTIDE SEQUENCE [LARGE SCALE GENOMIC DNA]</scope>
    <source>
        <strain evidence="3">cv. 9930</strain>
    </source>
</reference>
<dbReference type="EMBL" id="CM002928">
    <property type="protein sequence ID" value="KGN45130.1"/>
    <property type="molecule type" value="Genomic_DNA"/>
</dbReference>
<protein>
    <submittedName>
        <fullName evidence="2">Uncharacterized protein</fullName>
    </submittedName>
</protein>
<name>A0A0A0K616_CUCSA</name>
<feature type="region of interest" description="Disordered" evidence="1">
    <location>
        <begin position="1"/>
        <end position="30"/>
    </location>
</feature>
<feature type="compositionally biased region" description="Polar residues" evidence="1">
    <location>
        <begin position="1"/>
        <end position="11"/>
    </location>
</feature>
<keyword evidence="3" id="KW-1185">Reference proteome</keyword>
<dbReference type="eggNOG" id="KOG0048">
    <property type="taxonomic scope" value="Eukaryota"/>
</dbReference>
<accession>A0A0A0K616</accession>